<dbReference type="GO" id="GO:0004856">
    <property type="term" value="F:D-xylulokinase activity"/>
    <property type="evidence" value="ECO:0007669"/>
    <property type="project" value="UniProtKB-UniRule"/>
</dbReference>
<dbReference type="GO" id="GO:0042732">
    <property type="term" value="P:D-xylose metabolic process"/>
    <property type="evidence" value="ECO:0007669"/>
    <property type="project" value="UniProtKB-KW"/>
</dbReference>
<dbReference type="OrthoDB" id="9805576at2"/>
<evidence type="ECO:0000256" key="7">
    <source>
        <dbReference type="ARBA" id="ARBA00023277"/>
    </source>
</evidence>
<evidence type="ECO:0000256" key="9">
    <source>
        <dbReference type="RuleBase" id="RU003733"/>
    </source>
</evidence>
<dbReference type="Gene3D" id="3.30.420.40">
    <property type="match status" value="2"/>
</dbReference>
<dbReference type="SUPFAM" id="SSF53067">
    <property type="entry name" value="Actin-like ATPase domain"/>
    <property type="match status" value="2"/>
</dbReference>
<evidence type="ECO:0000256" key="3">
    <source>
        <dbReference type="ARBA" id="ARBA00022679"/>
    </source>
</evidence>
<dbReference type="Proteomes" id="UP000282529">
    <property type="component" value="Unassembled WGS sequence"/>
</dbReference>
<keyword evidence="5 8" id="KW-0418">Kinase</keyword>
<dbReference type="CDD" id="cd07808">
    <property type="entry name" value="ASKHA_NBD_FGGY_EcXK-like"/>
    <property type="match status" value="1"/>
</dbReference>
<dbReference type="PROSITE" id="PS00445">
    <property type="entry name" value="FGGY_KINASES_2"/>
    <property type="match status" value="1"/>
</dbReference>
<evidence type="ECO:0000259" key="12">
    <source>
        <dbReference type="Pfam" id="PF02782"/>
    </source>
</evidence>
<keyword evidence="6 8" id="KW-0067">ATP-binding</keyword>
<feature type="domain" description="Carbohydrate kinase FGGY N-terminal" evidence="11">
    <location>
        <begin position="3"/>
        <end position="245"/>
    </location>
</feature>
<dbReference type="PROSITE" id="PS00933">
    <property type="entry name" value="FGGY_KINASES_1"/>
    <property type="match status" value="1"/>
</dbReference>
<dbReference type="PANTHER" id="PTHR43095">
    <property type="entry name" value="SUGAR KINASE"/>
    <property type="match status" value="1"/>
</dbReference>
<dbReference type="EMBL" id="RQPI01000006">
    <property type="protein sequence ID" value="RQW11222.1"/>
    <property type="molecule type" value="Genomic_DNA"/>
</dbReference>
<accession>A0A3N9PXU4</accession>
<comment type="similarity">
    <text evidence="1 8 9">Belongs to the FGGY kinase family.</text>
</comment>
<sequence length="501" mass="55143">MSYTLGIDIGTSGAKMVIIDKFGKIVAEAIRAYPIYHIHPGWSEQDPEDWWTAVKDGLQELFQTFDPSQLKGVGVSGQMHGLVALDENGNPLLPAILWNDQRSHEETDYLNNVVGKGTLIELTGNIASPGFTAPKILWLKKHRPDIFAKVKSICLPKDYINYKLVGELVTDVSDASGTLFFDVRNRKWSEPMLKILELHPDMLPKVYESYEAAGKVNEAAERETALPLGIPVVAGAGDNAAGAVGIQIAEEGTVMVSLGTSGVVFAPQSTYLPDEFARLHSFCDANGQWHVMGVTLSAGASLKWWVEEIQDGRYDLLLAEAEQIPNGSKGLYFLPYLSGERTPHNDPYARGTFLGLSHQHTRGDMTRAVLEGVSFSLYESIVIAQQLQIPVNSVRAIGGGAQSPLWLQMIADIFGLPVEHWVSSGGPALGVALLALRATEGLDAFKDAPVGMNHIFEPDEIRHKAYQKRFQQYTLLYRSLKDAFSHMYNLEKELGCSHHQS</sequence>
<keyword evidence="14" id="KW-1185">Reference proteome</keyword>
<keyword evidence="4 8" id="KW-0547">Nucleotide-binding</keyword>
<dbReference type="InterPro" id="IPR000577">
    <property type="entry name" value="Carb_kinase_FGGY"/>
</dbReference>
<evidence type="ECO:0000256" key="5">
    <source>
        <dbReference type="ARBA" id="ARBA00022777"/>
    </source>
</evidence>
<evidence type="ECO:0000259" key="11">
    <source>
        <dbReference type="Pfam" id="PF00370"/>
    </source>
</evidence>
<evidence type="ECO:0000256" key="1">
    <source>
        <dbReference type="ARBA" id="ARBA00009156"/>
    </source>
</evidence>
<dbReference type="InterPro" id="IPR018483">
    <property type="entry name" value="Carb_kinase_FGGY_CS"/>
</dbReference>
<keyword evidence="2 8" id="KW-0859">Xylose metabolism</keyword>
<evidence type="ECO:0000313" key="14">
    <source>
        <dbReference type="Proteomes" id="UP000282529"/>
    </source>
</evidence>
<comment type="function">
    <text evidence="8">Catalyzes the phosphorylation of D-xylulose to D-xylulose 5-phosphate.</text>
</comment>
<dbReference type="InterPro" id="IPR043129">
    <property type="entry name" value="ATPase_NBD"/>
</dbReference>
<feature type="active site" description="Proton acceptor" evidence="8">
    <location>
        <position position="238"/>
    </location>
</feature>
<dbReference type="NCBIfam" id="TIGR01312">
    <property type="entry name" value="XylB"/>
    <property type="match status" value="1"/>
</dbReference>
<dbReference type="Pfam" id="PF00370">
    <property type="entry name" value="FGGY_N"/>
    <property type="match status" value="1"/>
</dbReference>
<dbReference type="InterPro" id="IPR018484">
    <property type="entry name" value="FGGY_N"/>
</dbReference>
<dbReference type="Pfam" id="PF02782">
    <property type="entry name" value="FGGY_C"/>
    <property type="match status" value="1"/>
</dbReference>
<comment type="catalytic activity">
    <reaction evidence="8 10">
        <text>D-xylulose + ATP = D-xylulose 5-phosphate + ADP + H(+)</text>
        <dbReference type="Rhea" id="RHEA:10964"/>
        <dbReference type="ChEBI" id="CHEBI:15378"/>
        <dbReference type="ChEBI" id="CHEBI:17140"/>
        <dbReference type="ChEBI" id="CHEBI:30616"/>
        <dbReference type="ChEBI" id="CHEBI:57737"/>
        <dbReference type="ChEBI" id="CHEBI:456216"/>
        <dbReference type="EC" id="2.7.1.17"/>
    </reaction>
</comment>
<dbReference type="AlphaFoldDB" id="A0A3N9PXU4"/>
<dbReference type="RefSeq" id="WP_124695952.1">
    <property type="nucleotide sequence ID" value="NZ_JBHUFE010000031.1"/>
</dbReference>
<feature type="site" description="Important for activity" evidence="8">
    <location>
        <position position="8"/>
    </location>
</feature>
<dbReference type="HAMAP" id="MF_02220">
    <property type="entry name" value="XylB"/>
    <property type="match status" value="1"/>
</dbReference>
<reference evidence="13 14" key="1">
    <citation type="submission" date="2018-11" db="EMBL/GenBank/DDBJ databases">
        <title>Genome sequence of strain 7197.</title>
        <authorList>
            <person name="Gao J."/>
            <person name="Sun J."/>
        </authorList>
    </citation>
    <scope>NUCLEOTIDE SEQUENCE [LARGE SCALE GENOMIC DNA]</scope>
    <source>
        <strain evidence="13 14">7197</strain>
    </source>
</reference>
<evidence type="ECO:0000313" key="13">
    <source>
        <dbReference type="EMBL" id="RQW11222.1"/>
    </source>
</evidence>
<organism evidence="13 14">
    <name type="scientific">Paenibacillus rhizophilus</name>
    <dbReference type="NCBI Taxonomy" id="1850366"/>
    <lineage>
        <taxon>Bacteria</taxon>
        <taxon>Bacillati</taxon>
        <taxon>Bacillota</taxon>
        <taxon>Bacilli</taxon>
        <taxon>Bacillales</taxon>
        <taxon>Paenibacillaceae</taxon>
        <taxon>Paenibacillus</taxon>
    </lineage>
</organism>
<keyword evidence="7 8" id="KW-0119">Carbohydrate metabolism</keyword>
<feature type="domain" description="Carbohydrate kinase FGGY C-terminal" evidence="12">
    <location>
        <begin position="255"/>
        <end position="438"/>
    </location>
</feature>
<dbReference type="InterPro" id="IPR018485">
    <property type="entry name" value="FGGY_C"/>
</dbReference>
<evidence type="ECO:0000256" key="6">
    <source>
        <dbReference type="ARBA" id="ARBA00022840"/>
    </source>
</evidence>
<dbReference type="EC" id="2.7.1.17" evidence="8 10"/>
<gene>
    <name evidence="8 10 13" type="primary">xylB</name>
    <name evidence="13" type="ORF">EH198_12930</name>
</gene>
<keyword evidence="3 8" id="KW-0808">Transferase</keyword>
<dbReference type="PIRSF" id="PIRSF000538">
    <property type="entry name" value="GlpK"/>
    <property type="match status" value="1"/>
</dbReference>
<evidence type="ECO:0000256" key="8">
    <source>
        <dbReference type="HAMAP-Rule" id="MF_02220"/>
    </source>
</evidence>
<feature type="binding site" evidence="8">
    <location>
        <begin position="79"/>
        <end position="80"/>
    </location>
    <ligand>
        <name>substrate</name>
    </ligand>
</feature>
<evidence type="ECO:0000256" key="10">
    <source>
        <dbReference type="RuleBase" id="RU364073"/>
    </source>
</evidence>
<dbReference type="InterPro" id="IPR050406">
    <property type="entry name" value="FGGY_Carb_Kinase"/>
</dbReference>
<dbReference type="GO" id="GO:0005998">
    <property type="term" value="P:xylulose catabolic process"/>
    <property type="evidence" value="ECO:0007669"/>
    <property type="project" value="UniProtKB-UniRule"/>
</dbReference>
<comment type="caution">
    <text evidence="13">The sequence shown here is derived from an EMBL/GenBank/DDBJ whole genome shotgun (WGS) entry which is preliminary data.</text>
</comment>
<evidence type="ECO:0000256" key="2">
    <source>
        <dbReference type="ARBA" id="ARBA00022629"/>
    </source>
</evidence>
<name>A0A3N9PXU4_9BACL</name>
<evidence type="ECO:0000256" key="4">
    <source>
        <dbReference type="ARBA" id="ARBA00022741"/>
    </source>
</evidence>
<dbReference type="InterPro" id="IPR006000">
    <property type="entry name" value="Xylulokinase"/>
</dbReference>
<dbReference type="GO" id="GO:0005524">
    <property type="term" value="F:ATP binding"/>
    <property type="evidence" value="ECO:0007669"/>
    <property type="project" value="UniProtKB-UniRule"/>
</dbReference>
<protein>
    <recommendedName>
        <fullName evidence="8 10">Xylulose kinase</fullName>
        <shortName evidence="8 10">Xylulokinase</shortName>
        <ecNumber evidence="8 10">2.7.1.17</ecNumber>
    </recommendedName>
</protein>
<dbReference type="PANTHER" id="PTHR43095:SF5">
    <property type="entry name" value="XYLULOSE KINASE"/>
    <property type="match status" value="1"/>
</dbReference>
<proteinExistence type="inferred from homology"/>